<keyword evidence="1" id="KW-1133">Transmembrane helix</keyword>
<reference evidence="2" key="1">
    <citation type="submission" date="2020-09" db="EMBL/GenBank/DDBJ databases">
        <title>Iningainema tapete sp. nov. (Scytonemataceae, Cyanobacteria) from greenhouses in central Florida (USA) produces two types of nodularin with biosynthetic potential for microcystin-LR and anabaenopeptins.</title>
        <authorList>
            <person name="Berthold D.E."/>
            <person name="Lefler F.W."/>
            <person name="Huang I.-S."/>
            <person name="Abdulla H."/>
            <person name="Zimba P.V."/>
            <person name="Laughinghouse H.D. IV."/>
        </authorList>
    </citation>
    <scope>NUCLEOTIDE SEQUENCE</scope>
    <source>
        <strain evidence="2">BLCCT55</strain>
    </source>
</reference>
<organism evidence="2 3">
    <name type="scientific">Iningainema tapete BLCC-T55</name>
    <dbReference type="NCBI Taxonomy" id="2748662"/>
    <lineage>
        <taxon>Bacteria</taxon>
        <taxon>Bacillati</taxon>
        <taxon>Cyanobacteriota</taxon>
        <taxon>Cyanophyceae</taxon>
        <taxon>Nostocales</taxon>
        <taxon>Scytonemataceae</taxon>
        <taxon>Iningainema tapete</taxon>
    </lineage>
</organism>
<keyword evidence="1" id="KW-0812">Transmembrane</keyword>
<name>A0A8J6XMV2_9CYAN</name>
<evidence type="ECO:0000256" key="1">
    <source>
        <dbReference type="SAM" id="Phobius"/>
    </source>
</evidence>
<gene>
    <name evidence="2" type="ORF">ICL16_18010</name>
</gene>
<feature type="transmembrane region" description="Helical" evidence="1">
    <location>
        <begin position="20"/>
        <end position="41"/>
    </location>
</feature>
<dbReference type="EMBL" id="JACXAE010000061">
    <property type="protein sequence ID" value="MBD2773916.1"/>
    <property type="molecule type" value="Genomic_DNA"/>
</dbReference>
<keyword evidence="3" id="KW-1185">Reference proteome</keyword>
<protein>
    <submittedName>
        <fullName evidence="2">Uncharacterized protein</fullName>
    </submittedName>
</protein>
<feature type="transmembrane region" description="Helical" evidence="1">
    <location>
        <begin position="53"/>
        <end position="76"/>
    </location>
</feature>
<comment type="caution">
    <text evidence="2">The sequence shown here is derived from an EMBL/GenBank/DDBJ whole genome shotgun (WGS) entry which is preliminary data.</text>
</comment>
<evidence type="ECO:0000313" key="2">
    <source>
        <dbReference type="EMBL" id="MBD2773916.1"/>
    </source>
</evidence>
<dbReference type="AlphaFoldDB" id="A0A8J6XMV2"/>
<accession>A0A8J6XMV2</accession>
<sequence length="79" mass="8067">MGDLVNSLVVGDINLLTGLVWLLMATVLSMVGGAVGGMLLAGKDIGYEFSAMLGGLFAPAGVVPGIVLGLFLLGWLRSF</sequence>
<evidence type="ECO:0000313" key="3">
    <source>
        <dbReference type="Proteomes" id="UP000629098"/>
    </source>
</evidence>
<keyword evidence="1" id="KW-0472">Membrane</keyword>
<proteinExistence type="predicted"/>
<dbReference type="Proteomes" id="UP000629098">
    <property type="component" value="Unassembled WGS sequence"/>
</dbReference>
<dbReference type="RefSeq" id="WP_190830377.1">
    <property type="nucleotide sequence ID" value="NZ_CAWPPI010000061.1"/>
</dbReference>